<dbReference type="PROSITE" id="PS51704">
    <property type="entry name" value="GP_PDE"/>
    <property type="match status" value="1"/>
</dbReference>
<evidence type="ECO:0000259" key="1">
    <source>
        <dbReference type="PROSITE" id="PS51704"/>
    </source>
</evidence>
<dbReference type="GO" id="GO:0006629">
    <property type="term" value="P:lipid metabolic process"/>
    <property type="evidence" value="ECO:0007669"/>
    <property type="project" value="InterPro"/>
</dbReference>
<dbReference type="SUPFAM" id="SSF51695">
    <property type="entry name" value="PLC-like phosphodiesterases"/>
    <property type="match status" value="1"/>
</dbReference>
<keyword evidence="3" id="KW-1185">Reference proteome</keyword>
<dbReference type="InterPro" id="IPR017946">
    <property type="entry name" value="PLC-like_Pdiesterase_TIM-brl"/>
</dbReference>
<dbReference type="Proteomes" id="UP000295537">
    <property type="component" value="Unassembled WGS sequence"/>
</dbReference>
<feature type="domain" description="GP-PDE" evidence="1">
    <location>
        <begin position="1"/>
        <end position="109"/>
    </location>
</feature>
<gene>
    <name evidence="2" type="ORF">EV693_10194</name>
</gene>
<comment type="caution">
    <text evidence="2">The sequence shown here is derived from an EMBL/GenBank/DDBJ whole genome shotgun (WGS) entry which is preliminary data.</text>
</comment>
<dbReference type="Gene3D" id="3.20.20.190">
    <property type="entry name" value="Phosphatidylinositol (PI) phosphodiesterase"/>
    <property type="match status" value="1"/>
</dbReference>
<dbReference type="AlphaFoldDB" id="A0A4R2NCN3"/>
<proteinExistence type="predicted"/>
<organism evidence="2 3">
    <name type="scientific">Nicoletella semolina</name>
    <dbReference type="NCBI Taxonomy" id="271160"/>
    <lineage>
        <taxon>Bacteria</taxon>
        <taxon>Pseudomonadati</taxon>
        <taxon>Pseudomonadota</taxon>
        <taxon>Gammaproteobacteria</taxon>
        <taxon>Pasteurellales</taxon>
        <taxon>Pasteurellaceae</taxon>
        <taxon>Nicoletella</taxon>
    </lineage>
</organism>
<sequence length="109" mass="12351">MQEIFPDLKEKSGKFAGKMLASKLTLSQIQQLKLIDGFDGQIHRVPTLREALEVAKGKVWIDLDLKEMDLNKLVELTQEFGTDNLLAYNRNADKLKEVNDKTGILSDSF</sequence>
<protein>
    <recommendedName>
        <fullName evidence="1">GP-PDE domain-containing protein</fullName>
    </recommendedName>
</protein>
<name>A0A4R2NCN3_9PAST</name>
<evidence type="ECO:0000313" key="3">
    <source>
        <dbReference type="Proteomes" id="UP000295537"/>
    </source>
</evidence>
<accession>A0A4R2NCN3</accession>
<dbReference type="EMBL" id="SLXJ01000001">
    <property type="protein sequence ID" value="TCP18828.1"/>
    <property type="molecule type" value="Genomic_DNA"/>
</dbReference>
<dbReference type="InterPro" id="IPR030395">
    <property type="entry name" value="GP_PDE_dom"/>
</dbReference>
<evidence type="ECO:0000313" key="2">
    <source>
        <dbReference type="EMBL" id="TCP18828.1"/>
    </source>
</evidence>
<reference evidence="2 3" key="1">
    <citation type="submission" date="2019-03" db="EMBL/GenBank/DDBJ databases">
        <title>Genomic Encyclopedia of Type Strains, Phase IV (KMG-IV): sequencing the most valuable type-strain genomes for metagenomic binning, comparative biology and taxonomic classification.</title>
        <authorList>
            <person name="Goeker M."/>
        </authorList>
    </citation>
    <scope>NUCLEOTIDE SEQUENCE [LARGE SCALE GENOMIC DNA]</scope>
    <source>
        <strain evidence="2 3">DSM 16380</strain>
    </source>
</reference>
<dbReference type="GO" id="GO:0008081">
    <property type="term" value="F:phosphoric diester hydrolase activity"/>
    <property type="evidence" value="ECO:0007669"/>
    <property type="project" value="InterPro"/>
</dbReference>